<dbReference type="Gramene" id="EME28780">
    <property type="protein sequence ID" value="EME28780"/>
    <property type="gene ID" value="Gasu_38280"/>
</dbReference>
<dbReference type="InterPro" id="IPR016812">
    <property type="entry name" value="PPase_methylesterase_euk"/>
</dbReference>
<dbReference type="InterPro" id="IPR000073">
    <property type="entry name" value="AB_hydrolase_1"/>
</dbReference>
<keyword evidence="2 5" id="KW-0719">Serine esterase</keyword>
<dbReference type="PRINTS" id="PR00111">
    <property type="entry name" value="ABHYDROLASE"/>
</dbReference>
<gene>
    <name evidence="8" type="ORF">Gasu_38280</name>
</gene>
<name>M2WXK1_GALSU</name>
<dbReference type="Proteomes" id="UP000030680">
    <property type="component" value="Unassembled WGS sequence"/>
</dbReference>
<reference evidence="9" key="1">
    <citation type="journal article" date="2013" name="Science">
        <title>Gene transfer from bacteria and archaea facilitated evolution of an extremophilic eukaryote.</title>
        <authorList>
            <person name="Schonknecht G."/>
            <person name="Chen W.H."/>
            <person name="Ternes C.M."/>
            <person name="Barbier G.G."/>
            <person name="Shrestha R.P."/>
            <person name="Stanke M."/>
            <person name="Brautigam A."/>
            <person name="Baker B.J."/>
            <person name="Banfield J.F."/>
            <person name="Garavito R.M."/>
            <person name="Carr K."/>
            <person name="Wilkerson C."/>
            <person name="Rensing S.A."/>
            <person name="Gagneul D."/>
            <person name="Dickenson N.E."/>
            <person name="Oesterhelt C."/>
            <person name="Lercher M.J."/>
            <person name="Weber A.P."/>
        </authorList>
    </citation>
    <scope>NUCLEOTIDE SEQUENCE [LARGE SCALE GENOMIC DNA]</scope>
    <source>
        <strain evidence="9">074W</strain>
    </source>
</reference>
<dbReference type="KEGG" id="gsl:Gasu_38280"/>
<accession>M2WXK1</accession>
<comment type="catalytic activity">
    <reaction evidence="4">
        <text>[phosphatase 2A protein]-C-terminal L-leucine methyl ester + H2O = [phosphatase 2A protein]-C-terminal L-leucine + methanol + H(+)</text>
        <dbReference type="Rhea" id="RHEA:48548"/>
        <dbReference type="Rhea" id="RHEA-COMP:12134"/>
        <dbReference type="Rhea" id="RHEA-COMP:12135"/>
        <dbReference type="ChEBI" id="CHEBI:15377"/>
        <dbReference type="ChEBI" id="CHEBI:15378"/>
        <dbReference type="ChEBI" id="CHEBI:17790"/>
        <dbReference type="ChEBI" id="CHEBI:90516"/>
        <dbReference type="ChEBI" id="CHEBI:90517"/>
        <dbReference type="EC" id="3.1.1.89"/>
    </reaction>
</comment>
<dbReference type="EMBL" id="KB454516">
    <property type="protein sequence ID" value="EME28780.1"/>
    <property type="molecule type" value="Genomic_DNA"/>
</dbReference>
<dbReference type="InterPro" id="IPR029058">
    <property type="entry name" value="AB_hydrolase_fold"/>
</dbReference>
<evidence type="ECO:0000256" key="6">
    <source>
        <dbReference type="PIRSR" id="PIRSR022950-1"/>
    </source>
</evidence>
<dbReference type="STRING" id="130081.M2WXK1"/>
<sequence>MSRPPPLKPIRSVGESESNFSKHSLLQPIIEEKNSRNNSFASGTHFLAEDNQRLSELSPLPWNDYFRTRTLVLPENCKGIGFRVYATGSLTELLLAQSTVSSQTDETSSLYTSHRAASSFKQPLLMLFHGGGYSALSFGLLVKYLVQKLPNPESLSVLAFDARGHGETDVENEQNLSAEQQVQDALDLLKSIFGKLDSDLPPIVLAGHSMGGAIAVRVGASGQIPTLCGLIVIDVVEGTAMASLPHMQTVLMKRPKSFSSVEKAILYSLETGQTKSRESCRLSLPSQLRWNEDEKCYSWRTNLEESECYWKSWFENLSPTFLKIAVPKLLILAGQDRLDKPLTIAQMQGQFQLSVVRDSGHNLHEDQPEGTAQIFVEFLRRHSIIN</sequence>
<protein>
    <recommendedName>
        <fullName evidence="5">Protein phosphatase methylesterase 1</fullName>
        <shortName evidence="5">PME-1</shortName>
        <ecNumber evidence="5">3.1.1.-</ecNumber>
    </recommendedName>
</protein>
<dbReference type="OMA" id="VMVCHHG"/>
<dbReference type="RefSeq" id="XP_005705300.1">
    <property type="nucleotide sequence ID" value="XM_005705243.1"/>
</dbReference>
<feature type="active site" evidence="6">
    <location>
        <position position="234"/>
    </location>
</feature>
<feature type="domain" description="AB hydrolase-1" evidence="7">
    <location>
        <begin position="127"/>
        <end position="373"/>
    </location>
</feature>
<evidence type="ECO:0000313" key="9">
    <source>
        <dbReference type="Proteomes" id="UP000030680"/>
    </source>
</evidence>
<dbReference type="OrthoDB" id="194865at2759"/>
<dbReference type="PIRSF" id="PIRSF022950">
    <property type="entry name" value="PPase_methylesterase_euk"/>
    <property type="match status" value="1"/>
</dbReference>
<keyword evidence="3 5" id="KW-0378">Hydrolase</keyword>
<organism evidence="8 9">
    <name type="scientific">Galdieria sulphuraria</name>
    <name type="common">Red alga</name>
    <dbReference type="NCBI Taxonomy" id="130081"/>
    <lineage>
        <taxon>Eukaryota</taxon>
        <taxon>Rhodophyta</taxon>
        <taxon>Bangiophyceae</taxon>
        <taxon>Galdieriales</taxon>
        <taxon>Galdieriaceae</taxon>
        <taxon>Galdieria</taxon>
    </lineage>
</organism>
<dbReference type="EC" id="3.1.1.-" evidence="5"/>
<comment type="function">
    <text evidence="5">Demethylates proteins that have been reversibly carboxymethylated.</text>
</comment>
<dbReference type="GO" id="GO:0051723">
    <property type="term" value="F:protein methylesterase activity"/>
    <property type="evidence" value="ECO:0007669"/>
    <property type="project" value="UniProtKB-EC"/>
</dbReference>
<dbReference type="SUPFAM" id="SSF53474">
    <property type="entry name" value="alpha/beta-Hydrolases"/>
    <property type="match status" value="1"/>
</dbReference>
<dbReference type="eggNOG" id="KOG2564">
    <property type="taxonomic scope" value="Eukaryota"/>
</dbReference>
<evidence type="ECO:0000256" key="1">
    <source>
        <dbReference type="ARBA" id="ARBA00008645"/>
    </source>
</evidence>
<dbReference type="Pfam" id="PF12697">
    <property type="entry name" value="Abhydrolase_6"/>
    <property type="match status" value="1"/>
</dbReference>
<evidence type="ECO:0000256" key="3">
    <source>
        <dbReference type="ARBA" id="ARBA00022801"/>
    </source>
</evidence>
<evidence type="ECO:0000256" key="2">
    <source>
        <dbReference type="ARBA" id="ARBA00022487"/>
    </source>
</evidence>
<keyword evidence="9" id="KW-1185">Reference proteome</keyword>
<evidence type="ECO:0000259" key="7">
    <source>
        <dbReference type="Pfam" id="PF12697"/>
    </source>
</evidence>
<dbReference type="PANTHER" id="PTHR14189:SF0">
    <property type="entry name" value="PROTEIN PHOSPHATASE METHYLESTERASE 1"/>
    <property type="match status" value="1"/>
</dbReference>
<comment type="similarity">
    <text evidence="1 5">Belongs to the AB hydrolase superfamily.</text>
</comment>
<dbReference type="GeneID" id="17087630"/>
<dbReference type="Gene3D" id="3.40.50.1820">
    <property type="entry name" value="alpha/beta hydrolase"/>
    <property type="match status" value="1"/>
</dbReference>
<dbReference type="PANTHER" id="PTHR14189">
    <property type="entry name" value="PROTEIN PHOSPHATASE METHYLESTERASE-1 RELATED"/>
    <property type="match status" value="1"/>
</dbReference>
<evidence type="ECO:0000256" key="5">
    <source>
        <dbReference type="PIRNR" id="PIRNR022950"/>
    </source>
</evidence>
<evidence type="ECO:0000256" key="4">
    <source>
        <dbReference type="ARBA" id="ARBA00049203"/>
    </source>
</evidence>
<feature type="active site" evidence="6">
    <location>
        <position position="361"/>
    </location>
</feature>
<feature type="active site" evidence="6">
    <location>
        <position position="209"/>
    </location>
</feature>
<evidence type="ECO:0000313" key="8">
    <source>
        <dbReference type="EMBL" id="EME28780.1"/>
    </source>
</evidence>
<dbReference type="AlphaFoldDB" id="M2WXK1"/>
<proteinExistence type="inferred from homology"/>